<reference evidence="1 2" key="1">
    <citation type="submission" date="2019-01" db="EMBL/GenBank/DDBJ databases">
        <title>Draft Genome and Complete Hox-Cluster Characterization of the Sterlet Sturgeon (Acipenser ruthenus).</title>
        <authorList>
            <person name="Wei Q."/>
        </authorList>
    </citation>
    <scope>NUCLEOTIDE SEQUENCE [LARGE SCALE GENOMIC DNA]</scope>
    <source>
        <strain evidence="1">WHYD16114868_AA</strain>
        <tissue evidence="1">Blood</tissue>
    </source>
</reference>
<organism evidence="1 2">
    <name type="scientific">Acipenser ruthenus</name>
    <name type="common">Sterlet sturgeon</name>
    <dbReference type="NCBI Taxonomy" id="7906"/>
    <lineage>
        <taxon>Eukaryota</taxon>
        <taxon>Metazoa</taxon>
        <taxon>Chordata</taxon>
        <taxon>Craniata</taxon>
        <taxon>Vertebrata</taxon>
        <taxon>Euteleostomi</taxon>
        <taxon>Actinopterygii</taxon>
        <taxon>Chondrostei</taxon>
        <taxon>Acipenseriformes</taxon>
        <taxon>Acipenseridae</taxon>
        <taxon>Acipenser</taxon>
    </lineage>
</organism>
<dbReference type="EMBL" id="SCEB01214723">
    <property type="protein sequence ID" value="RXM33622.1"/>
    <property type="molecule type" value="Genomic_DNA"/>
</dbReference>
<evidence type="ECO:0008006" key="3">
    <source>
        <dbReference type="Google" id="ProtNLM"/>
    </source>
</evidence>
<sequence>MTSIVSAMTGNWETSTRKIEIGWIHNGKQVRARGEGGTRRISVSKNIDCDGLLKIGKDLFFPDGQSKKEFVDEAGSDVSGISRDAYSAFWEAFFQNCAEGEYERVPALYPEYGKEEWEAVGRILLKGYLDQSYFPIQLSLAFAVGLVYGDSEITPGILMTYFSRYIAPFEKDIITSALDGSIGADDQDELLDILSRMGCHTVPSDDSMKGTILQVAQKQLIQEPKYALEVMADVTRSTLQKLLPEVSNLEALYEAKKPTVKQVLNMINAEVQNAAQNKTMNFLKQFIRSLDDGRLQKCLRFVTGADMLCVENIDIQFTDLRGLQ</sequence>
<comment type="caution">
    <text evidence="1">The sequence shown here is derived from an EMBL/GenBank/DDBJ whole genome shotgun (WGS) entry which is preliminary data.</text>
</comment>
<gene>
    <name evidence="1" type="ORF">EOD39_5324</name>
</gene>
<dbReference type="AlphaFoldDB" id="A0A444UEM5"/>
<evidence type="ECO:0000313" key="1">
    <source>
        <dbReference type="EMBL" id="RXM33622.1"/>
    </source>
</evidence>
<keyword evidence="2" id="KW-1185">Reference proteome</keyword>
<dbReference type="Proteomes" id="UP000289886">
    <property type="component" value="Unassembled WGS sequence"/>
</dbReference>
<accession>A0A444UEM5</accession>
<protein>
    <recommendedName>
        <fullName evidence="3">G2/M phase-specific E3 ubiquitin-protein ligase</fullName>
    </recommendedName>
</protein>
<name>A0A444UEM5_ACIRT</name>
<proteinExistence type="predicted"/>
<evidence type="ECO:0000313" key="2">
    <source>
        <dbReference type="Proteomes" id="UP000289886"/>
    </source>
</evidence>